<dbReference type="eggNOG" id="ENOG5032VY9">
    <property type="taxonomic scope" value="Bacteria"/>
</dbReference>
<gene>
    <name evidence="1" type="ORF">Krac_1266</name>
</gene>
<name>D6U6N9_KTERA</name>
<dbReference type="EMBL" id="ADVG01000005">
    <property type="protein sequence ID" value="EFH80650.1"/>
    <property type="molecule type" value="Genomic_DNA"/>
</dbReference>
<organism evidence="1 2">
    <name type="scientific">Ktedonobacter racemifer DSM 44963</name>
    <dbReference type="NCBI Taxonomy" id="485913"/>
    <lineage>
        <taxon>Bacteria</taxon>
        <taxon>Bacillati</taxon>
        <taxon>Chloroflexota</taxon>
        <taxon>Ktedonobacteria</taxon>
        <taxon>Ktedonobacterales</taxon>
        <taxon>Ktedonobacteraceae</taxon>
        <taxon>Ktedonobacter</taxon>
    </lineage>
</organism>
<dbReference type="CDD" id="cd05403">
    <property type="entry name" value="NT_KNTase_like"/>
    <property type="match status" value="1"/>
</dbReference>
<evidence type="ECO:0008006" key="3">
    <source>
        <dbReference type="Google" id="ProtNLM"/>
    </source>
</evidence>
<dbReference type="RefSeq" id="WP_007923371.1">
    <property type="nucleotide sequence ID" value="NZ_ADVG01000005.1"/>
</dbReference>
<dbReference type="InParanoid" id="D6U6N9"/>
<dbReference type="Proteomes" id="UP000004508">
    <property type="component" value="Unassembled WGS sequence"/>
</dbReference>
<protein>
    <recommendedName>
        <fullName evidence="3">DNA polymerase beta domain protein region</fullName>
    </recommendedName>
</protein>
<proteinExistence type="predicted"/>
<sequence>MPHFTLSHSTNHTQIDQALQQLVERYESSFPERITAYYLTGSYADESDVQTSDVDLDIIFRERFRNIEERQLAEQLRDEFTARTKRRQLEFDISLTEEEAFRARGIDPNLKLAGQRLFGEDICARYPLIPIEEWAHERMHAVYYLLTHVYPREGRLNLDYPEWSDEFFGYMNRTVTLANGSEAPCTRNLLRTTGWAATALLAFQARAYVARKRDCHLTYRQHIDDEWGTLLESLYTLCRQRWHYLLPTSTQERQQLRGICQLVQGFEQHFMRQYKQFILTELQADSEELKQRTREFQQRFPLHDAEVEAALR</sequence>
<dbReference type="OrthoDB" id="157074at2"/>
<dbReference type="AlphaFoldDB" id="D6U6N9"/>
<reference evidence="1 2" key="1">
    <citation type="journal article" date="2011" name="Stand. Genomic Sci.">
        <title>Non-contiguous finished genome sequence and contextual data of the filamentous soil bacterium Ktedonobacter racemifer type strain (SOSP1-21).</title>
        <authorList>
            <person name="Chang Y.J."/>
            <person name="Land M."/>
            <person name="Hauser L."/>
            <person name="Chertkov O."/>
            <person name="Del Rio T.G."/>
            <person name="Nolan M."/>
            <person name="Copeland A."/>
            <person name="Tice H."/>
            <person name="Cheng J.F."/>
            <person name="Lucas S."/>
            <person name="Han C."/>
            <person name="Goodwin L."/>
            <person name="Pitluck S."/>
            <person name="Ivanova N."/>
            <person name="Ovchinikova G."/>
            <person name="Pati A."/>
            <person name="Chen A."/>
            <person name="Palaniappan K."/>
            <person name="Mavromatis K."/>
            <person name="Liolios K."/>
            <person name="Brettin T."/>
            <person name="Fiebig A."/>
            <person name="Rohde M."/>
            <person name="Abt B."/>
            <person name="Goker M."/>
            <person name="Detter J.C."/>
            <person name="Woyke T."/>
            <person name="Bristow J."/>
            <person name="Eisen J.A."/>
            <person name="Markowitz V."/>
            <person name="Hugenholtz P."/>
            <person name="Kyrpides N.C."/>
            <person name="Klenk H.P."/>
            <person name="Lapidus A."/>
        </authorList>
    </citation>
    <scope>NUCLEOTIDE SEQUENCE [LARGE SCALE GENOMIC DNA]</scope>
    <source>
        <strain evidence="2">DSM 44963</strain>
    </source>
</reference>
<accession>D6U6N9</accession>
<dbReference type="Gene3D" id="3.30.460.10">
    <property type="entry name" value="Beta Polymerase, domain 2"/>
    <property type="match status" value="1"/>
</dbReference>
<dbReference type="SUPFAM" id="SSF81301">
    <property type="entry name" value="Nucleotidyltransferase"/>
    <property type="match status" value="1"/>
</dbReference>
<comment type="caution">
    <text evidence="1">The sequence shown here is derived from an EMBL/GenBank/DDBJ whole genome shotgun (WGS) entry which is preliminary data.</text>
</comment>
<dbReference type="InterPro" id="IPR043519">
    <property type="entry name" value="NT_sf"/>
</dbReference>
<evidence type="ECO:0000313" key="2">
    <source>
        <dbReference type="Proteomes" id="UP000004508"/>
    </source>
</evidence>
<keyword evidence="2" id="KW-1185">Reference proteome</keyword>
<evidence type="ECO:0000313" key="1">
    <source>
        <dbReference type="EMBL" id="EFH80650.1"/>
    </source>
</evidence>